<name>A0A3B0RHQ1_9ZZZZ</name>
<reference evidence="1" key="1">
    <citation type="submission" date="2018-06" db="EMBL/GenBank/DDBJ databases">
        <authorList>
            <person name="Zhirakovskaya E."/>
        </authorList>
    </citation>
    <scope>NUCLEOTIDE SEQUENCE</scope>
</reference>
<dbReference type="EMBL" id="UOEK01000006">
    <property type="protein sequence ID" value="VAV91347.1"/>
    <property type="molecule type" value="Genomic_DNA"/>
</dbReference>
<dbReference type="Pfam" id="PF10604">
    <property type="entry name" value="Polyketide_cyc2"/>
    <property type="match status" value="1"/>
</dbReference>
<feature type="non-terminal residue" evidence="1">
    <location>
        <position position="106"/>
    </location>
</feature>
<dbReference type="AlphaFoldDB" id="A0A3B0RHQ1"/>
<proteinExistence type="predicted"/>
<accession>A0A3B0RHQ1</accession>
<evidence type="ECO:0000313" key="1">
    <source>
        <dbReference type="EMBL" id="VAV91347.1"/>
    </source>
</evidence>
<dbReference type="SUPFAM" id="SSF55961">
    <property type="entry name" value="Bet v1-like"/>
    <property type="match status" value="1"/>
</dbReference>
<organism evidence="1">
    <name type="scientific">hydrothermal vent metagenome</name>
    <dbReference type="NCBI Taxonomy" id="652676"/>
    <lineage>
        <taxon>unclassified sequences</taxon>
        <taxon>metagenomes</taxon>
        <taxon>ecological metagenomes</taxon>
    </lineage>
</organism>
<gene>
    <name evidence="1" type="ORF">MNBD_ACTINO02-2683</name>
</gene>
<dbReference type="InterPro" id="IPR023393">
    <property type="entry name" value="START-like_dom_sf"/>
</dbReference>
<dbReference type="Gene3D" id="3.30.530.20">
    <property type="match status" value="1"/>
</dbReference>
<dbReference type="InterPro" id="IPR019587">
    <property type="entry name" value="Polyketide_cyclase/dehydratase"/>
</dbReference>
<sequence>MPEFTVSRHIEAPIEKVWEVLDDFGEIARWSPGIKTSELTSVGPVGEGTTRNCDFVGLGAVNERIDTYLPNERMTVNLYETFKLPIEGAVADFNLASVEDGTELTL</sequence>
<protein>
    <recommendedName>
        <fullName evidence="2">SRPBCC family protein</fullName>
    </recommendedName>
</protein>
<evidence type="ECO:0008006" key="2">
    <source>
        <dbReference type="Google" id="ProtNLM"/>
    </source>
</evidence>
<dbReference type="CDD" id="cd07821">
    <property type="entry name" value="PYR_PYL_RCAR_like"/>
    <property type="match status" value="1"/>
</dbReference>